<dbReference type="AlphaFoldDB" id="A3TWN3"/>
<dbReference type="CDD" id="cd02440">
    <property type="entry name" value="AdoMet_MTases"/>
    <property type="match status" value="1"/>
</dbReference>
<name>A3TWN3_PSEBH</name>
<evidence type="ECO:0000256" key="7">
    <source>
        <dbReference type="PROSITE-ProRule" id="PRU10015"/>
    </source>
</evidence>
<feature type="active site" evidence="7">
    <location>
        <position position="362"/>
    </location>
</feature>
<feature type="binding site" evidence="6">
    <location>
        <position position="288"/>
    </location>
    <ligand>
        <name>S-adenosyl-L-methionine</name>
        <dbReference type="ChEBI" id="CHEBI:59789"/>
    </ligand>
</feature>
<keyword evidence="5" id="KW-0411">Iron-sulfur</keyword>
<dbReference type="InterPro" id="IPR012340">
    <property type="entry name" value="NA-bd_OB-fold"/>
</dbReference>
<keyword evidence="1" id="KW-0004">4Fe-4S</keyword>
<feature type="binding site" evidence="6">
    <location>
        <position position="268"/>
    </location>
    <ligand>
        <name>S-adenosyl-L-methionine</name>
        <dbReference type="ChEBI" id="CHEBI:59789"/>
    </ligand>
</feature>
<dbReference type="SUPFAM" id="SSF53335">
    <property type="entry name" value="S-adenosyl-L-methionine-dependent methyltransferases"/>
    <property type="match status" value="1"/>
</dbReference>
<evidence type="ECO:0000256" key="5">
    <source>
        <dbReference type="ARBA" id="ARBA00023014"/>
    </source>
</evidence>
<comment type="similarity">
    <text evidence="6">Belongs to the class I-like SAM-binding methyltransferase superfamily. RNA M5U methyltransferase family.</text>
</comment>
<dbReference type="GO" id="GO:0070041">
    <property type="term" value="F:rRNA (uridine-C5-)-methyltransferase activity"/>
    <property type="evidence" value="ECO:0007669"/>
    <property type="project" value="TreeGrafter"/>
</dbReference>
<evidence type="ECO:0000256" key="6">
    <source>
        <dbReference type="PROSITE-ProRule" id="PRU01024"/>
    </source>
</evidence>
<dbReference type="Gene3D" id="2.40.50.140">
    <property type="entry name" value="Nucleic acid-binding proteins"/>
    <property type="match status" value="1"/>
</dbReference>
<dbReference type="HOGENOM" id="CLU_014689_8_0_5"/>
<dbReference type="InterPro" id="IPR030390">
    <property type="entry name" value="MeTrfase_TrmA_AS"/>
</dbReference>
<evidence type="ECO:0000256" key="4">
    <source>
        <dbReference type="ARBA" id="ARBA00022691"/>
    </source>
</evidence>
<keyword evidence="1" id="KW-0408">Iron</keyword>
<dbReference type="InterPro" id="IPR029063">
    <property type="entry name" value="SAM-dependent_MTases_sf"/>
</dbReference>
<gene>
    <name evidence="8" type="ORF">OB2597_12316</name>
</gene>
<evidence type="ECO:0000256" key="3">
    <source>
        <dbReference type="ARBA" id="ARBA00022679"/>
    </source>
</evidence>
<evidence type="ECO:0000313" key="9">
    <source>
        <dbReference type="Proteomes" id="UP000004318"/>
    </source>
</evidence>
<dbReference type="PANTHER" id="PTHR11061:SF49">
    <property type="entry name" value="23S RRNA (URACIL(1939)-C(5))-METHYLTRANSFERASE RLMD"/>
    <property type="match status" value="1"/>
</dbReference>
<dbReference type="InterPro" id="IPR010280">
    <property type="entry name" value="U5_MeTrfase_fam"/>
</dbReference>
<feature type="active site" description="Nucleophile" evidence="6">
    <location>
        <position position="362"/>
    </location>
</feature>
<accession>A3TWN3</accession>
<dbReference type="EMBL" id="AAMO01000003">
    <property type="protein sequence ID" value="EAQ04029.1"/>
    <property type="molecule type" value="Genomic_DNA"/>
</dbReference>
<dbReference type="RefSeq" id="WP_009806682.1">
    <property type="nucleotide sequence ID" value="NZ_CH724131.1"/>
</dbReference>
<dbReference type="Gene3D" id="3.40.50.150">
    <property type="entry name" value="Vaccinia Virus protein VP39"/>
    <property type="match status" value="1"/>
</dbReference>
<dbReference type="STRING" id="252305.OB2597_12316"/>
<feature type="binding site" evidence="6">
    <location>
        <position position="336"/>
    </location>
    <ligand>
        <name>S-adenosyl-L-methionine</name>
        <dbReference type="ChEBI" id="CHEBI:59789"/>
    </ligand>
</feature>
<dbReference type="PROSITE" id="PS01230">
    <property type="entry name" value="TRMA_1"/>
    <property type="match status" value="1"/>
</dbReference>
<dbReference type="GO" id="GO:0051539">
    <property type="term" value="F:4 iron, 4 sulfur cluster binding"/>
    <property type="evidence" value="ECO:0007669"/>
    <property type="project" value="UniProtKB-KW"/>
</dbReference>
<sequence>MTEYRIQRLGHQGDGVAPGPVFAPTTLPGETVTGTLSGQRLGDVRIVTPSRDRVAAPCRHYKTCGGCQLQHAADDFVRDWKAGVVARALTAQGLDCEIAEVVTSPPQSRRRATLSARRTKSGAIAGFHGRASRTIVAIPDCLLLEPLLMQGLPVAEALARIGSSRKGEISVAAMASESGLDIAVTGGKPFDAALGVPLAEEAERSDLARLSWDGEIVVTRRPPILSFGAARVVPPPGAFLQATRAGEAALQGAVAGITSGARRVADLFAGIGTFALPLAETSEVVAVEGDRAMMEALDRGWRGTQGLKKIETVTRDLFRNPLLADELRHFDAVVIDPPRAGAEAQVAELADAGVPVIAHVSCNPVTFARDAARLVASGYRMGPVTVVDQFRWSAHVELVAGFHLT</sequence>
<dbReference type="OrthoDB" id="9804590at2"/>
<dbReference type="Gene3D" id="2.40.50.1070">
    <property type="match status" value="1"/>
</dbReference>
<dbReference type="PROSITE" id="PS51687">
    <property type="entry name" value="SAM_MT_RNA_M5U"/>
    <property type="match status" value="1"/>
</dbReference>
<keyword evidence="2 6" id="KW-0489">Methyltransferase</keyword>
<keyword evidence="1" id="KW-0479">Metal-binding</keyword>
<keyword evidence="9" id="KW-1185">Reference proteome</keyword>
<dbReference type="Proteomes" id="UP000004318">
    <property type="component" value="Unassembled WGS sequence"/>
</dbReference>
<dbReference type="eggNOG" id="COG2265">
    <property type="taxonomic scope" value="Bacteria"/>
</dbReference>
<proteinExistence type="inferred from homology"/>
<keyword evidence="3 6" id="KW-0808">Transferase</keyword>
<evidence type="ECO:0000256" key="1">
    <source>
        <dbReference type="ARBA" id="ARBA00022485"/>
    </source>
</evidence>
<evidence type="ECO:0000313" key="8">
    <source>
        <dbReference type="EMBL" id="EAQ04029.1"/>
    </source>
</evidence>
<feature type="binding site" evidence="6">
    <location>
        <position position="241"/>
    </location>
    <ligand>
        <name>S-adenosyl-L-methionine</name>
        <dbReference type="ChEBI" id="CHEBI:59789"/>
    </ligand>
</feature>
<comment type="caution">
    <text evidence="8">The sequence shown here is derived from an EMBL/GenBank/DDBJ whole genome shotgun (WGS) entry which is preliminary data.</text>
</comment>
<protein>
    <submittedName>
        <fullName evidence="8">23S rRNA (Uracil-5-)-methyltransferase rumA</fullName>
    </submittedName>
</protein>
<dbReference type="PANTHER" id="PTHR11061">
    <property type="entry name" value="RNA M5U METHYLTRANSFERASE"/>
    <property type="match status" value="1"/>
</dbReference>
<dbReference type="GO" id="GO:0070475">
    <property type="term" value="P:rRNA base methylation"/>
    <property type="evidence" value="ECO:0007669"/>
    <property type="project" value="TreeGrafter"/>
</dbReference>
<evidence type="ECO:0000256" key="2">
    <source>
        <dbReference type="ARBA" id="ARBA00022603"/>
    </source>
</evidence>
<reference evidence="8 9" key="1">
    <citation type="journal article" date="2010" name="J. Bacteriol.">
        <title>Genome sequences of Oceanicola granulosus HTCC2516(T) and Oceanicola batsensis HTCC2597(TDelta).</title>
        <authorList>
            <person name="Thrash J.C."/>
            <person name="Cho J.C."/>
            <person name="Vergin K.L."/>
            <person name="Giovannoni S.J."/>
        </authorList>
    </citation>
    <scope>NUCLEOTIDE SEQUENCE [LARGE SCALE GENOMIC DNA]</scope>
    <source>
        <strain evidence="9">ATCC BAA-863 / DSM 15984 / KCTC 12145 / HTCC2597</strain>
    </source>
</reference>
<keyword evidence="4 6" id="KW-0949">S-adenosyl-L-methionine</keyword>
<dbReference type="Pfam" id="PF05958">
    <property type="entry name" value="tRNA_U5-meth_tr"/>
    <property type="match status" value="1"/>
</dbReference>
<organism evidence="8 9">
    <name type="scientific">Pseudooceanicola batsensis (strain ATCC BAA-863 / DSM 15984 / KCTC 12145 / HTCC2597)</name>
    <name type="common">Oceanicola batsensis</name>
    <dbReference type="NCBI Taxonomy" id="252305"/>
    <lineage>
        <taxon>Bacteria</taxon>
        <taxon>Pseudomonadati</taxon>
        <taxon>Pseudomonadota</taxon>
        <taxon>Alphaproteobacteria</taxon>
        <taxon>Rhodobacterales</taxon>
        <taxon>Paracoccaceae</taxon>
        <taxon>Pseudooceanicola</taxon>
    </lineage>
</organism>